<organism evidence="2 3">
    <name type="scientific">Paraburkholderia solitsugae</name>
    <dbReference type="NCBI Taxonomy" id="2675748"/>
    <lineage>
        <taxon>Bacteria</taxon>
        <taxon>Pseudomonadati</taxon>
        <taxon>Pseudomonadota</taxon>
        <taxon>Betaproteobacteria</taxon>
        <taxon>Burkholderiales</taxon>
        <taxon>Burkholderiaceae</taxon>
        <taxon>Paraburkholderia</taxon>
    </lineage>
</organism>
<dbReference type="Proteomes" id="UP000652198">
    <property type="component" value="Unassembled WGS sequence"/>
</dbReference>
<keyword evidence="1" id="KW-0812">Transmembrane</keyword>
<proteinExistence type="predicted"/>
<name>A0ABX2C4A0_9BURK</name>
<keyword evidence="1" id="KW-0472">Membrane</keyword>
<accession>A0ABX2C4A0</accession>
<dbReference type="RefSeq" id="WP_172318796.1">
    <property type="nucleotide sequence ID" value="NZ_WOEY01000179.1"/>
</dbReference>
<dbReference type="EMBL" id="WOEY01000179">
    <property type="protein sequence ID" value="NPT47841.1"/>
    <property type="molecule type" value="Genomic_DNA"/>
</dbReference>
<evidence type="ECO:0000313" key="2">
    <source>
        <dbReference type="EMBL" id="NPT47841.1"/>
    </source>
</evidence>
<gene>
    <name evidence="2" type="ORF">GNZ12_42445</name>
</gene>
<feature type="transmembrane region" description="Helical" evidence="1">
    <location>
        <begin position="30"/>
        <end position="48"/>
    </location>
</feature>
<comment type="caution">
    <text evidence="2">The sequence shown here is derived from an EMBL/GenBank/DDBJ whole genome shotgun (WGS) entry which is preliminary data.</text>
</comment>
<reference evidence="2 3" key="1">
    <citation type="submission" date="2019-11" db="EMBL/GenBank/DDBJ databases">
        <title>Metabolism of dissolved organic matter in forest soils.</title>
        <authorList>
            <person name="Cyle K.T."/>
            <person name="Wilhelm R.C."/>
            <person name="Martinez C.E."/>
        </authorList>
    </citation>
    <scope>NUCLEOTIDE SEQUENCE [LARGE SCALE GENOMIC DNA]</scope>
    <source>
        <strain evidence="2 3">1N</strain>
    </source>
</reference>
<evidence type="ECO:0000256" key="1">
    <source>
        <dbReference type="SAM" id="Phobius"/>
    </source>
</evidence>
<keyword evidence="1" id="KW-1133">Transmembrane helix</keyword>
<evidence type="ECO:0000313" key="3">
    <source>
        <dbReference type="Proteomes" id="UP000652198"/>
    </source>
</evidence>
<protein>
    <submittedName>
        <fullName evidence="2">Uncharacterized protein</fullName>
    </submittedName>
</protein>
<sequence length="64" mass="7381">MEDLISRAIYHPLVALPTFYLTDLMCNVDYSLVGALLVLAFGSMFRLARLSSRWCRRNRRESGN</sequence>
<keyword evidence="3" id="KW-1185">Reference proteome</keyword>